<evidence type="ECO:0000256" key="2">
    <source>
        <dbReference type="ARBA" id="ARBA00023186"/>
    </source>
</evidence>
<dbReference type="Pfam" id="PF01730">
    <property type="entry name" value="UreF"/>
    <property type="match status" value="1"/>
</dbReference>
<dbReference type="GO" id="GO:0016151">
    <property type="term" value="F:nickel cation binding"/>
    <property type="evidence" value="ECO:0007669"/>
    <property type="project" value="InterPro"/>
</dbReference>
<accession>A0AAV9XI74</accession>
<dbReference type="EMBL" id="JAVHJO010000003">
    <property type="protein sequence ID" value="KAK6541624.1"/>
    <property type="molecule type" value="Genomic_DNA"/>
</dbReference>
<dbReference type="InterPro" id="IPR038277">
    <property type="entry name" value="UreF_sf"/>
</dbReference>
<evidence type="ECO:0000256" key="4">
    <source>
        <dbReference type="SAM" id="MobiDB-lite"/>
    </source>
</evidence>
<feature type="compositionally biased region" description="Polar residues" evidence="4">
    <location>
        <begin position="1"/>
        <end position="15"/>
    </location>
</feature>
<sequence>MTNENVEMSQTNPEASINGHLSPDEQAEGLREQIESLESQLAAAKAKLHSLSPPPPQNSLPKSNTLNTNTANLHLWLLLADSALPIGSFAFSSGLESYISHRSLRHPLSSGQKPTPRGDLSRFLRLSLLSISTTTIPFVAAAFQNPSSAPQLDEIFDATTTCEVARRASISQGRALCSVWDKSFSQSLLSKDTPPDQNAEINLDIEPYETRFPQTHRPDHFGVSWGYITALSGLPRTPNSLHQVLSVFLFNHVKAILSAAVRLSLIGPYVAQMMLASEEVRKLVAEAVERGRDIPVSEAGQSVPTIDLWQGRHERLYTRIFNS</sequence>
<dbReference type="Proteomes" id="UP001365542">
    <property type="component" value="Unassembled WGS sequence"/>
</dbReference>
<organism evidence="5 6">
    <name type="scientific">Orbilia ellipsospora</name>
    <dbReference type="NCBI Taxonomy" id="2528407"/>
    <lineage>
        <taxon>Eukaryota</taxon>
        <taxon>Fungi</taxon>
        <taxon>Dikarya</taxon>
        <taxon>Ascomycota</taxon>
        <taxon>Pezizomycotina</taxon>
        <taxon>Orbiliomycetes</taxon>
        <taxon>Orbiliales</taxon>
        <taxon>Orbiliaceae</taxon>
        <taxon>Orbilia</taxon>
    </lineage>
</organism>
<evidence type="ECO:0008006" key="7">
    <source>
        <dbReference type="Google" id="ProtNLM"/>
    </source>
</evidence>
<evidence type="ECO:0000256" key="3">
    <source>
        <dbReference type="ARBA" id="ARBA00046339"/>
    </source>
</evidence>
<dbReference type="PANTHER" id="PTHR33620">
    <property type="entry name" value="UREASE ACCESSORY PROTEIN F"/>
    <property type="match status" value="1"/>
</dbReference>
<comment type="caution">
    <text evidence="5">The sequence shown here is derived from an EMBL/GenBank/DDBJ whole genome shotgun (WGS) entry which is preliminary data.</text>
</comment>
<keyword evidence="6" id="KW-1185">Reference proteome</keyword>
<comment type="similarity">
    <text evidence="3">Belongs to the UreF family.</text>
</comment>
<dbReference type="InterPro" id="IPR002639">
    <property type="entry name" value="UreF"/>
</dbReference>
<gene>
    <name evidence="5" type="ORF">TWF694_007424</name>
</gene>
<evidence type="ECO:0000256" key="1">
    <source>
        <dbReference type="ARBA" id="ARBA00022988"/>
    </source>
</evidence>
<keyword evidence="1" id="KW-0996">Nickel insertion</keyword>
<evidence type="ECO:0000313" key="5">
    <source>
        <dbReference type="EMBL" id="KAK6541624.1"/>
    </source>
</evidence>
<protein>
    <recommendedName>
        <fullName evidence="7">Urease accessory protein UreF</fullName>
    </recommendedName>
</protein>
<reference evidence="5 6" key="1">
    <citation type="submission" date="2019-10" db="EMBL/GenBank/DDBJ databases">
        <authorList>
            <person name="Palmer J.M."/>
        </authorList>
    </citation>
    <scope>NUCLEOTIDE SEQUENCE [LARGE SCALE GENOMIC DNA]</scope>
    <source>
        <strain evidence="5 6">TWF694</strain>
    </source>
</reference>
<evidence type="ECO:0000313" key="6">
    <source>
        <dbReference type="Proteomes" id="UP001365542"/>
    </source>
</evidence>
<name>A0AAV9XI74_9PEZI</name>
<proteinExistence type="inferred from homology"/>
<dbReference type="PANTHER" id="PTHR33620:SF1">
    <property type="entry name" value="UREASE ACCESSORY PROTEIN F"/>
    <property type="match status" value="1"/>
</dbReference>
<dbReference type="Gene3D" id="1.10.4190.10">
    <property type="entry name" value="Urease accessory protein UreF"/>
    <property type="match status" value="1"/>
</dbReference>
<dbReference type="AlphaFoldDB" id="A0AAV9XI74"/>
<feature type="region of interest" description="Disordered" evidence="4">
    <location>
        <begin position="1"/>
        <end position="65"/>
    </location>
</feature>
<keyword evidence="2" id="KW-0143">Chaperone</keyword>